<dbReference type="GO" id="GO:0005829">
    <property type="term" value="C:cytosol"/>
    <property type="evidence" value="ECO:0007669"/>
    <property type="project" value="UniProtKB-SubCell"/>
</dbReference>
<name>A0AAV5T9M2_9BILA</name>
<dbReference type="Pfam" id="PF03644">
    <property type="entry name" value="Glyco_hydro_85"/>
    <property type="match status" value="1"/>
</dbReference>
<feature type="non-terminal residue" evidence="2">
    <location>
        <position position="1"/>
    </location>
</feature>
<dbReference type="GO" id="GO:0033925">
    <property type="term" value="F:mannosyl-glycoprotein endo-beta-N-acetylglucosaminidase activity"/>
    <property type="evidence" value="ECO:0007669"/>
    <property type="project" value="UniProtKB-EC"/>
</dbReference>
<organism evidence="2 3">
    <name type="scientific">Pristionchus entomophagus</name>
    <dbReference type="NCBI Taxonomy" id="358040"/>
    <lineage>
        <taxon>Eukaryota</taxon>
        <taxon>Metazoa</taxon>
        <taxon>Ecdysozoa</taxon>
        <taxon>Nematoda</taxon>
        <taxon>Chromadorea</taxon>
        <taxon>Rhabditida</taxon>
        <taxon>Rhabditina</taxon>
        <taxon>Diplogasteromorpha</taxon>
        <taxon>Diplogasteroidea</taxon>
        <taxon>Neodiplogasteridae</taxon>
        <taxon>Pristionchus</taxon>
    </lineage>
</organism>
<comment type="caution">
    <text evidence="2">The sequence shown here is derived from an EMBL/GenBank/DDBJ whole genome shotgun (WGS) entry which is preliminary data.</text>
</comment>
<feature type="domain" description="Cytosolic endo-beta-N-acetylglucosaminidase TIM barrel" evidence="1">
    <location>
        <begin position="80"/>
        <end position="345"/>
    </location>
</feature>
<evidence type="ECO:0000313" key="2">
    <source>
        <dbReference type="EMBL" id="GMS90419.1"/>
    </source>
</evidence>
<dbReference type="InterPro" id="IPR032979">
    <property type="entry name" value="ENGase"/>
</dbReference>
<evidence type="ECO:0000259" key="1">
    <source>
        <dbReference type="Pfam" id="PF03644"/>
    </source>
</evidence>
<protein>
    <recommendedName>
        <fullName evidence="1">Cytosolic endo-beta-N-acetylglucosaminidase TIM barrel domain-containing protein</fullName>
    </recommendedName>
</protein>
<dbReference type="PANTHER" id="PTHR13246:SF1">
    <property type="entry name" value="CYTOSOLIC ENDO-BETA-N-ACETYLGLUCOSAMINIDASE"/>
    <property type="match status" value="1"/>
</dbReference>
<dbReference type="PANTHER" id="PTHR13246">
    <property type="entry name" value="ENDO BETA N-ACETYLGLUCOSAMINIDASE"/>
    <property type="match status" value="1"/>
</dbReference>
<accession>A0AAV5T9M2</accession>
<dbReference type="InterPro" id="IPR005201">
    <property type="entry name" value="TIM_ENGase"/>
</dbReference>
<gene>
    <name evidence="2" type="ORF">PENTCL1PPCAC_12594</name>
</gene>
<dbReference type="Gene3D" id="3.20.20.80">
    <property type="entry name" value="Glycosidases"/>
    <property type="match status" value="1"/>
</dbReference>
<proteinExistence type="predicted"/>
<evidence type="ECO:0000313" key="3">
    <source>
        <dbReference type="Proteomes" id="UP001432027"/>
    </source>
</evidence>
<dbReference type="Proteomes" id="UP001432027">
    <property type="component" value="Unassembled WGS sequence"/>
</dbReference>
<keyword evidence="3" id="KW-1185">Reference proteome</keyword>
<sequence length="470" mass="53655">DPRPCLNVADLWDWKPPGGPRRTELCLEEGDAQLPHHPTRVPPIEKLRREHTPKRQSQLVVCHDYGGDLPRCDRWDGCSTADCTPFLFTHWWHMDTFCYFGHKMVTIPPASFTSLAHRHGVAVLGTLIFEHQSGSAALTEILSTETNMTRTVTKLVEIMKTWRFDGWLVNVEVEIEVREVSLLLSFLAKLKKATKMEDPNATIMWYDAVCTDGKLEWQNTLNERNMDFYNVCDSIFLNYKWTPKGLETCMYNQGAATVCVGIDVWGRSGGKAKWETHESITKILRKSLSVALFAPGWAVEADENTSADPQENSNKFWSSLSHVMNTRLLDLPLPFSTTFRNGYSQNGKFFRLCDMDLMPHLAYSKKLLIPTERGLLIKQSGRHLLWSVKEMMSNSDLRVQIRTEGPGSVTIKLGRREMKLERLEEDGTKILRPENGECAPFPAIFVVTSEPGVVLTYFEMYLVETERCLD</sequence>
<dbReference type="AlphaFoldDB" id="A0AAV5T9M2"/>
<dbReference type="EMBL" id="BTSX01000003">
    <property type="protein sequence ID" value="GMS90419.1"/>
    <property type="molecule type" value="Genomic_DNA"/>
</dbReference>
<reference evidence="2" key="1">
    <citation type="submission" date="2023-10" db="EMBL/GenBank/DDBJ databases">
        <title>Genome assembly of Pristionchus species.</title>
        <authorList>
            <person name="Yoshida K."/>
            <person name="Sommer R.J."/>
        </authorList>
    </citation>
    <scope>NUCLEOTIDE SEQUENCE</scope>
    <source>
        <strain evidence="2">RS0144</strain>
    </source>
</reference>